<sequence>MVSASFLCGLATAPWPILKTVLQFYTTGTTYTRADPEFKNSLRCNIVFALMSHMGDYVTQHDFQAFAKPVDFKQLEPPLNQEPSLGELVADKDNLTWVLRPENAKKAILFFHGGGYAMPLLIGMVQGILALRYALASRDKYAIALLDYLVTACDKTYPTQIHEATDAYKKLSDLGYDVVMHGDSAGGNLALAVARFFSYPDEARAHFSQYRQFSWSFDAPAPQHMVLISPWVQPSKAPQRTPGVDHSGDSSPRKADMGNWYLGSEKYSEVWPFVDFEQTNYEEHWAQVPAFNGLGSALLTYGERELLRQGQESFIKKNCRNVTVKMQKGGFHDVMLSVETRNLGSPEDIVAGRHKKKWGYSQLALFLDAIAT</sequence>
<evidence type="ECO:0000313" key="2">
    <source>
        <dbReference type="EMBL" id="PSK36978.1"/>
    </source>
</evidence>
<reference evidence="2 3" key="1">
    <citation type="submission" date="2018-03" db="EMBL/GenBank/DDBJ databases">
        <title>Candida pseudohaemulonii genome assembly and annotation.</title>
        <authorList>
            <person name="Munoz J.F."/>
            <person name="Gade L.G."/>
            <person name="Chow N.A."/>
            <person name="Litvintseva A.P."/>
            <person name="Loparev V.N."/>
            <person name="Cuomo C.A."/>
        </authorList>
    </citation>
    <scope>NUCLEOTIDE SEQUENCE [LARGE SCALE GENOMIC DNA]</scope>
    <source>
        <strain evidence="2 3">B12108</strain>
    </source>
</reference>
<evidence type="ECO:0000313" key="3">
    <source>
        <dbReference type="Proteomes" id="UP000241107"/>
    </source>
</evidence>
<protein>
    <recommendedName>
        <fullName evidence="4">Alpha/beta hydrolase fold-3 domain-containing protein</fullName>
    </recommendedName>
</protein>
<dbReference type="VEuPathDB" id="FungiDB:C7M61_003843"/>
<dbReference type="InterPro" id="IPR019436">
    <property type="entry name" value="Say1-like"/>
</dbReference>
<dbReference type="Gene3D" id="3.40.50.1820">
    <property type="entry name" value="alpha/beta hydrolase"/>
    <property type="match status" value="1"/>
</dbReference>
<dbReference type="AlphaFoldDB" id="A0A2P7YLX8"/>
<dbReference type="PANTHER" id="PTHR48081:SF31">
    <property type="entry name" value="STERYL ACETYL HYDROLASE MUG81-RELATED"/>
    <property type="match status" value="1"/>
</dbReference>
<dbReference type="SUPFAM" id="SSF53474">
    <property type="entry name" value="alpha/beta-Hydrolases"/>
    <property type="match status" value="1"/>
</dbReference>
<accession>A0A2P7YLX8</accession>
<comment type="caution">
    <text evidence="2">The sequence shown here is derived from an EMBL/GenBank/DDBJ whole genome shotgun (WGS) entry which is preliminary data.</text>
</comment>
<proteinExistence type="predicted"/>
<dbReference type="RefSeq" id="XP_024712851.1">
    <property type="nucleotide sequence ID" value="XM_024859177.1"/>
</dbReference>
<dbReference type="PANTHER" id="PTHR48081">
    <property type="entry name" value="AB HYDROLASE SUPERFAMILY PROTEIN C4A8.06C"/>
    <property type="match status" value="1"/>
</dbReference>
<evidence type="ECO:0008006" key="4">
    <source>
        <dbReference type="Google" id="ProtNLM"/>
    </source>
</evidence>
<gene>
    <name evidence="2" type="ORF">C7M61_003843</name>
</gene>
<dbReference type="STRING" id="418784.A0A2P7YLX8"/>
<evidence type="ECO:0000256" key="1">
    <source>
        <dbReference type="ARBA" id="ARBA00022801"/>
    </source>
</evidence>
<dbReference type="Pfam" id="PF10340">
    <property type="entry name" value="Say1_Mug180"/>
    <property type="match status" value="1"/>
</dbReference>
<name>A0A2P7YLX8_9ASCO</name>
<keyword evidence="1" id="KW-0378">Hydrolase</keyword>
<dbReference type="InterPro" id="IPR029058">
    <property type="entry name" value="AB_hydrolase_fold"/>
</dbReference>
<keyword evidence="3" id="KW-1185">Reference proteome</keyword>
<organism evidence="2 3">
    <name type="scientific">Candidozyma pseudohaemuli</name>
    <dbReference type="NCBI Taxonomy" id="418784"/>
    <lineage>
        <taxon>Eukaryota</taxon>
        <taxon>Fungi</taxon>
        <taxon>Dikarya</taxon>
        <taxon>Ascomycota</taxon>
        <taxon>Saccharomycotina</taxon>
        <taxon>Pichiomycetes</taxon>
        <taxon>Metschnikowiaceae</taxon>
        <taxon>Candidozyma</taxon>
    </lineage>
</organism>
<dbReference type="InterPro" id="IPR050300">
    <property type="entry name" value="GDXG_lipolytic_enzyme"/>
</dbReference>
<dbReference type="Proteomes" id="UP000241107">
    <property type="component" value="Unassembled WGS sequence"/>
</dbReference>
<dbReference type="OrthoDB" id="2152029at2759"/>
<dbReference type="EMBL" id="PYFQ01000010">
    <property type="protein sequence ID" value="PSK36978.1"/>
    <property type="molecule type" value="Genomic_DNA"/>
</dbReference>
<dbReference type="GeneID" id="36567231"/>
<dbReference type="GO" id="GO:0016787">
    <property type="term" value="F:hydrolase activity"/>
    <property type="evidence" value="ECO:0007669"/>
    <property type="project" value="UniProtKB-KW"/>
</dbReference>